<dbReference type="STRING" id="29534.SAMN05444366_2850"/>
<evidence type="ECO:0000256" key="4">
    <source>
        <dbReference type="ARBA" id="ARBA00023136"/>
    </source>
</evidence>
<keyword evidence="3 6" id="KW-0732">Signal</keyword>
<accession>A0A1M7HS85</accession>
<keyword evidence="5" id="KW-0998">Cell outer membrane</keyword>
<comment type="subcellular location">
    <subcellularLocation>
        <location evidence="1">Cell outer membrane</location>
    </subcellularLocation>
</comment>
<evidence type="ECO:0000256" key="5">
    <source>
        <dbReference type="ARBA" id="ARBA00023237"/>
    </source>
</evidence>
<dbReference type="CDD" id="cd08977">
    <property type="entry name" value="SusD"/>
    <property type="match status" value="1"/>
</dbReference>
<dbReference type="SUPFAM" id="SSF48452">
    <property type="entry name" value="TPR-like"/>
    <property type="match status" value="1"/>
</dbReference>
<evidence type="ECO:0000256" key="2">
    <source>
        <dbReference type="ARBA" id="ARBA00006275"/>
    </source>
</evidence>
<evidence type="ECO:0000256" key="1">
    <source>
        <dbReference type="ARBA" id="ARBA00004442"/>
    </source>
</evidence>
<name>A0A1M7HS85_9FLAO</name>
<dbReference type="Gene3D" id="1.25.40.390">
    <property type="match status" value="1"/>
</dbReference>
<keyword evidence="10" id="KW-1185">Reference proteome</keyword>
<reference evidence="10" key="1">
    <citation type="submission" date="2016-11" db="EMBL/GenBank/DDBJ databases">
        <authorList>
            <person name="Varghese N."/>
            <person name="Submissions S."/>
        </authorList>
    </citation>
    <scope>NUCLEOTIDE SEQUENCE [LARGE SCALE GENOMIC DNA]</scope>
    <source>
        <strain evidence="10">DSM 1811</strain>
    </source>
</reference>
<dbReference type="RefSeq" id="WP_072973458.1">
    <property type="nucleotide sequence ID" value="NZ_FRBY01000004.1"/>
</dbReference>
<evidence type="ECO:0000313" key="10">
    <source>
        <dbReference type="Proteomes" id="UP000184121"/>
    </source>
</evidence>
<evidence type="ECO:0000259" key="8">
    <source>
        <dbReference type="Pfam" id="PF14322"/>
    </source>
</evidence>
<comment type="similarity">
    <text evidence="2">Belongs to the SusD family.</text>
</comment>
<dbReference type="PROSITE" id="PS51257">
    <property type="entry name" value="PROKAR_LIPOPROTEIN"/>
    <property type="match status" value="1"/>
</dbReference>
<dbReference type="AlphaFoldDB" id="A0A1M7HS85"/>
<dbReference type="Pfam" id="PF14322">
    <property type="entry name" value="SusD-like_3"/>
    <property type="match status" value="1"/>
</dbReference>
<dbReference type="EMBL" id="FRBY01000004">
    <property type="protein sequence ID" value="SHM31345.1"/>
    <property type="molecule type" value="Genomic_DNA"/>
</dbReference>
<evidence type="ECO:0000256" key="6">
    <source>
        <dbReference type="SAM" id="SignalP"/>
    </source>
</evidence>
<protein>
    <submittedName>
        <fullName evidence="9">SusD family protein</fullName>
    </submittedName>
</protein>
<feature type="signal peptide" evidence="6">
    <location>
        <begin position="1"/>
        <end position="19"/>
    </location>
</feature>
<sequence>MKKYILMSCFILMFATACNDDLLDTQPETSIPESIAFSTPEKILAQTNNLYKQLQNQSFYGGRFIVFNEQRADQFGQNDGNAATGSAVWNQNVASTNDFVNNVWSVGYTAINASNILISKMNETTVISKELAKNYIAEAKFVRAFCYFSLVQTYAKPYNQDKSSLGLPLRLTPITTSGNNDLARSSVELVYNQILKDLDEAEIDLPVTYATPLLNTSRAKKVTAIALKTRVLLVQNNFDQVISEAKKIVSATAPFQYTEGTLTQKLEPNYSSIFGGSYTGTEAVFSIPFANSTTETPSAQYALAYNYLTQPIIFLAAAGIVSDPVFSAASDARSGLIGTSAANQKVLKKFSVTTAPFRDYVPVMRYAEILLNYAEAAANTNDLIQAEALLKAVRNRSDPTYVFPANDVATKEALIATIQKERDIEFLGEGFRLMDLQRKVQTLPAKKGSIGTAPLVLPTASNYIWPIPSGEISTNKLMVPNP</sequence>
<evidence type="ECO:0000256" key="3">
    <source>
        <dbReference type="ARBA" id="ARBA00022729"/>
    </source>
</evidence>
<evidence type="ECO:0000313" key="9">
    <source>
        <dbReference type="EMBL" id="SHM31345.1"/>
    </source>
</evidence>
<dbReference type="OrthoDB" id="9792139at2"/>
<gene>
    <name evidence="9" type="ORF">SAMN05444366_2850</name>
</gene>
<organism evidence="9 10">
    <name type="scientific">Flavobacterium saccharophilum</name>
    <dbReference type="NCBI Taxonomy" id="29534"/>
    <lineage>
        <taxon>Bacteria</taxon>
        <taxon>Pseudomonadati</taxon>
        <taxon>Bacteroidota</taxon>
        <taxon>Flavobacteriia</taxon>
        <taxon>Flavobacteriales</taxon>
        <taxon>Flavobacteriaceae</taxon>
        <taxon>Flavobacterium</taxon>
    </lineage>
</organism>
<dbReference type="InterPro" id="IPR012944">
    <property type="entry name" value="SusD_RagB_dom"/>
</dbReference>
<feature type="domain" description="SusD-like N-terminal" evidence="8">
    <location>
        <begin position="22"/>
        <end position="233"/>
    </location>
</feature>
<feature type="domain" description="RagB/SusD" evidence="7">
    <location>
        <begin position="359"/>
        <end position="482"/>
    </location>
</feature>
<dbReference type="Pfam" id="PF07980">
    <property type="entry name" value="SusD_RagB"/>
    <property type="match status" value="1"/>
</dbReference>
<feature type="chain" id="PRO_5012974886" evidence="6">
    <location>
        <begin position="20"/>
        <end position="482"/>
    </location>
</feature>
<dbReference type="Proteomes" id="UP000184121">
    <property type="component" value="Unassembled WGS sequence"/>
</dbReference>
<evidence type="ECO:0000259" key="7">
    <source>
        <dbReference type="Pfam" id="PF07980"/>
    </source>
</evidence>
<proteinExistence type="inferred from homology"/>
<keyword evidence="4" id="KW-0472">Membrane</keyword>
<dbReference type="InterPro" id="IPR033985">
    <property type="entry name" value="SusD-like_N"/>
</dbReference>
<dbReference type="GO" id="GO:0009279">
    <property type="term" value="C:cell outer membrane"/>
    <property type="evidence" value="ECO:0007669"/>
    <property type="project" value="UniProtKB-SubCell"/>
</dbReference>
<dbReference type="InterPro" id="IPR011990">
    <property type="entry name" value="TPR-like_helical_dom_sf"/>
</dbReference>